<dbReference type="EMBL" id="JAPWGL010000002">
    <property type="protein sequence ID" value="MCZ4222921.1"/>
    <property type="molecule type" value="Genomic_DNA"/>
</dbReference>
<keyword evidence="2" id="KW-1185">Reference proteome</keyword>
<comment type="caution">
    <text evidence="1">The sequence shown here is derived from an EMBL/GenBank/DDBJ whole genome shotgun (WGS) entry which is preliminary data.</text>
</comment>
<sequence length="50" mass="5550">MNNQTNIPKLKKKIVFVFLKKGSRSCLNSDPTITTLTTVTVTDYTVMSGN</sequence>
<gene>
    <name evidence="1" type="ORF">O0931_06380</name>
</gene>
<name>A0ABT4KVH1_9SPHI</name>
<accession>A0ABT4KVH1</accession>
<organism evidence="1 2">
    <name type="scientific">Pedobacter rhodius</name>
    <dbReference type="NCBI Taxonomy" id="3004098"/>
    <lineage>
        <taxon>Bacteria</taxon>
        <taxon>Pseudomonadati</taxon>
        <taxon>Bacteroidota</taxon>
        <taxon>Sphingobacteriia</taxon>
        <taxon>Sphingobacteriales</taxon>
        <taxon>Sphingobacteriaceae</taxon>
        <taxon>Pedobacter</taxon>
    </lineage>
</organism>
<proteinExistence type="predicted"/>
<reference evidence="1" key="1">
    <citation type="submission" date="2022-12" db="EMBL/GenBank/DDBJ databases">
        <title>Genome sequence of SJ11.</title>
        <authorList>
            <person name="Woo H."/>
        </authorList>
    </citation>
    <scope>NUCLEOTIDE SEQUENCE</scope>
    <source>
        <strain evidence="1">SJ11</strain>
    </source>
</reference>
<evidence type="ECO:0000313" key="2">
    <source>
        <dbReference type="Proteomes" id="UP001144341"/>
    </source>
</evidence>
<dbReference type="Proteomes" id="UP001144341">
    <property type="component" value="Unassembled WGS sequence"/>
</dbReference>
<protein>
    <submittedName>
        <fullName evidence="1">Uncharacterized protein</fullName>
    </submittedName>
</protein>
<dbReference type="RefSeq" id="WP_269414725.1">
    <property type="nucleotide sequence ID" value="NZ_JAPWGL010000002.1"/>
</dbReference>
<evidence type="ECO:0000313" key="1">
    <source>
        <dbReference type="EMBL" id="MCZ4222921.1"/>
    </source>
</evidence>